<feature type="compositionally biased region" description="Polar residues" evidence="1">
    <location>
        <begin position="197"/>
        <end position="212"/>
    </location>
</feature>
<sequence length="288" mass="32318">MFEDIEPAPKSEYRLFLEEKLRKTLEDASNLTSYGSISAREQFEDVDDFERDLISYETKLPVINKRAIYGSSEESRQKKKPKLYDEILANESKYVKSIETVASHISSASPKVLHTPKRKKKTVLIDKSQIIESPKSDQSGSAKRPRSRNIRLNGEELQSVLHETEEPVAVAPSKKTQRVGPTLLALALNNKQKETKSTPQQRQQSTKTPKANSSKRKSSITVSPAVYKEDALVATTTTPKRQKSSKCQITEAATPNTTDGSKETPILVKKMDPTKNHCICNTPYDPKK</sequence>
<evidence type="ECO:0000256" key="1">
    <source>
        <dbReference type="SAM" id="MobiDB-lite"/>
    </source>
</evidence>
<proteinExistence type="predicted"/>
<feature type="compositionally biased region" description="Polar residues" evidence="1">
    <location>
        <begin position="234"/>
        <end position="259"/>
    </location>
</feature>
<organism evidence="2 3">
    <name type="scientific">Acrobeloides nanus</name>
    <dbReference type="NCBI Taxonomy" id="290746"/>
    <lineage>
        <taxon>Eukaryota</taxon>
        <taxon>Metazoa</taxon>
        <taxon>Ecdysozoa</taxon>
        <taxon>Nematoda</taxon>
        <taxon>Chromadorea</taxon>
        <taxon>Rhabditida</taxon>
        <taxon>Tylenchina</taxon>
        <taxon>Cephalobomorpha</taxon>
        <taxon>Cephaloboidea</taxon>
        <taxon>Cephalobidae</taxon>
        <taxon>Acrobeloides</taxon>
    </lineage>
</organism>
<dbReference type="Proteomes" id="UP000887540">
    <property type="component" value="Unplaced"/>
</dbReference>
<evidence type="ECO:0000313" key="3">
    <source>
        <dbReference type="WBParaSite" id="ACRNAN_scaffold16762.g16948.t1"/>
    </source>
</evidence>
<protein>
    <submittedName>
        <fullName evidence="3">Uncharacterized protein</fullName>
    </submittedName>
</protein>
<dbReference type="WBParaSite" id="ACRNAN_scaffold16762.g16948.t1">
    <property type="protein sequence ID" value="ACRNAN_scaffold16762.g16948.t1"/>
    <property type="gene ID" value="ACRNAN_scaffold16762.g16948"/>
</dbReference>
<reference evidence="3" key="1">
    <citation type="submission" date="2022-11" db="UniProtKB">
        <authorList>
            <consortium name="WormBaseParasite"/>
        </authorList>
    </citation>
    <scope>IDENTIFICATION</scope>
</reference>
<keyword evidence="2" id="KW-1185">Reference proteome</keyword>
<feature type="region of interest" description="Disordered" evidence="1">
    <location>
        <begin position="107"/>
        <end position="269"/>
    </location>
</feature>
<name>A0A914CZN5_9BILA</name>
<dbReference type="AlphaFoldDB" id="A0A914CZN5"/>
<accession>A0A914CZN5</accession>
<evidence type="ECO:0000313" key="2">
    <source>
        <dbReference type="Proteomes" id="UP000887540"/>
    </source>
</evidence>